<sequence length="247" mass="26882">MVLIHKKIALTFGVLGVSQLSFGVVIVICSTIIAVNASNVITPFWCGVPIVVVGTFGVICCITRSKCLLTTSLLLNLILCVIMLISTWLLANSLENYVLASSRLKNHSCSDKYGDCDCNEETYKGVSCDYIKSLVTILKVTLAVSILGLFTSFIGTSLGCAGHCCCPANEQPVASLHNQQVVITQRSDEGFPPGIITYQPYYINQMPPPYSEVQTNEKHFDNGENNQDFNNDPTAQVNPAYGVFALR</sequence>
<gene>
    <name evidence="8" type="primary">LOC101237842</name>
</gene>
<comment type="similarity">
    <text evidence="2">Belongs to the MS4A family.</text>
</comment>
<evidence type="ECO:0000256" key="3">
    <source>
        <dbReference type="ARBA" id="ARBA00022692"/>
    </source>
</evidence>
<evidence type="ECO:0000256" key="1">
    <source>
        <dbReference type="ARBA" id="ARBA00004141"/>
    </source>
</evidence>
<feature type="transmembrane region" description="Helical" evidence="6">
    <location>
        <begin position="73"/>
        <end position="91"/>
    </location>
</feature>
<name>A0ABM4CZS0_HYDVU</name>
<feature type="transmembrane region" description="Helical" evidence="6">
    <location>
        <begin position="12"/>
        <end position="35"/>
    </location>
</feature>
<organism evidence="7 8">
    <name type="scientific">Hydra vulgaris</name>
    <name type="common">Hydra</name>
    <name type="synonym">Hydra attenuata</name>
    <dbReference type="NCBI Taxonomy" id="6087"/>
    <lineage>
        <taxon>Eukaryota</taxon>
        <taxon>Metazoa</taxon>
        <taxon>Cnidaria</taxon>
        <taxon>Hydrozoa</taxon>
        <taxon>Hydroidolina</taxon>
        <taxon>Anthoathecata</taxon>
        <taxon>Aplanulata</taxon>
        <taxon>Hydridae</taxon>
        <taxon>Hydra</taxon>
    </lineage>
</organism>
<keyword evidence="7" id="KW-1185">Reference proteome</keyword>
<keyword evidence="3 6" id="KW-0812">Transmembrane</keyword>
<keyword evidence="4 6" id="KW-1133">Transmembrane helix</keyword>
<feature type="transmembrane region" description="Helical" evidence="6">
    <location>
        <begin position="41"/>
        <end position="61"/>
    </location>
</feature>
<proteinExistence type="inferred from homology"/>
<dbReference type="InterPro" id="IPR007237">
    <property type="entry name" value="CD20-like"/>
</dbReference>
<evidence type="ECO:0000256" key="2">
    <source>
        <dbReference type="ARBA" id="ARBA00009565"/>
    </source>
</evidence>
<evidence type="ECO:0000313" key="7">
    <source>
        <dbReference type="Proteomes" id="UP001652625"/>
    </source>
</evidence>
<dbReference type="Proteomes" id="UP001652625">
    <property type="component" value="Chromosome 12"/>
</dbReference>
<comment type="subcellular location">
    <subcellularLocation>
        <location evidence="1">Membrane</location>
        <topology evidence="1">Multi-pass membrane protein</topology>
    </subcellularLocation>
</comment>
<keyword evidence="5 6" id="KW-0472">Membrane</keyword>
<dbReference type="PANTHER" id="PTHR23320">
    <property type="entry name" value="MEMBRANE-SPANNING 4-DOMAINS SUBFAMILY A MS4A -RELATED"/>
    <property type="match status" value="1"/>
</dbReference>
<evidence type="ECO:0000256" key="6">
    <source>
        <dbReference type="SAM" id="Phobius"/>
    </source>
</evidence>
<dbReference type="Pfam" id="PF04103">
    <property type="entry name" value="CD20"/>
    <property type="match status" value="1"/>
</dbReference>
<dbReference type="RefSeq" id="XP_065667464.1">
    <property type="nucleotide sequence ID" value="XM_065811392.1"/>
</dbReference>
<accession>A0ABM4CZS0</accession>
<dbReference type="InterPro" id="IPR030417">
    <property type="entry name" value="MS4A"/>
</dbReference>
<dbReference type="PANTHER" id="PTHR23320:SF130">
    <property type="entry name" value="TRANSMEMBRANE PROTEIN 212"/>
    <property type="match status" value="1"/>
</dbReference>
<evidence type="ECO:0000256" key="5">
    <source>
        <dbReference type="ARBA" id="ARBA00023136"/>
    </source>
</evidence>
<protein>
    <submittedName>
        <fullName evidence="8">Uncharacterized protein LOC101237842 isoform X5</fullName>
    </submittedName>
</protein>
<reference evidence="8" key="1">
    <citation type="submission" date="2025-08" db="UniProtKB">
        <authorList>
            <consortium name="RefSeq"/>
        </authorList>
    </citation>
    <scope>IDENTIFICATION</scope>
</reference>
<evidence type="ECO:0000313" key="8">
    <source>
        <dbReference type="RefSeq" id="XP_065667464.1"/>
    </source>
</evidence>
<dbReference type="GeneID" id="101237842"/>
<evidence type="ECO:0000256" key="4">
    <source>
        <dbReference type="ARBA" id="ARBA00022989"/>
    </source>
</evidence>